<sequence length="72" mass="7957">MDQGQPMVDRAQNNEPSTQPLAGEAQNNLGDTRAQPWRKFLKEPSACVVTTFGKDDNIRMIQNRVDGKNLGG</sequence>
<gene>
    <name evidence="1" type="ORF">O1611_g3514</name>
</gene>
<evidence type="ECO:0000313" key="1">
    <source>
        <dbReference type="EMBL" id="KAJ8130116.1"/>
    </source>
</evidence>
<evidence type="ECO:0000313" key="2">
    <source>
        <dbReference type="Proteomes" id="UP001153332"/>
    </source>
</evidence>
<name>A0ACC2JRJ5_9PEZI</name>
<organism evidence="1 2">
    <name type="scientific">Lasiodiplodia mahajangana</name>
    <dbReference type="NCBI Taxonomy" id="1108764"/>
    <lineage>
        <taxon>Eukaryota</taxon>
        <taxon>Fungi</taxon>
        <taxon>Dikarya</taxon>
        <taxon>Ascomycota</taxon>
        <taxon>Pezizomycotina</taxon>
        <taxon>Dothideomycetes</taxon>
        <taxon>Dothideomycetes incertae sedis</taxon>
        <taxon>Botryosphaeriales</taxon>
        <taxon>Botryosphaeriaceae</taxon>
        <taxon>Lasiodiplodia</taxon>
    </lineage>
</organism>
<protein>
    <submittedName>
        <fullName evidence="1">Uncharacterized protein</fullName>
    </submittedName>
</protein>
<comment type="caution">
    <text evidence="1">The sequence shown here is derived from an EMBL/GenBank/DDBJ whole genome shotgun (WGS) entry which is preliminary data.</text>
</comment>
<dbReference type="Proteomes" id="UP001153332">
    <property type="component" value="Unassembled WGS sequence"/>
</dbReference>
<accession>A0ACC2JRJ5</accession>
<proteinExistence type="predicted"/>
<dbReference type="EMBL" id="JAPUUL010000578">
    <property type="protein sequence ID" value="KAJ8130116.1"/>
    <property type="molecule type" value="Genomic_DNA"/>
</dbReference>
<reference evidence="1" key="1">
    <citation type="submission" date="2022-12" db="EMBL/GenBank/DDBJ databases">
        <title>Genome Sequence of Lasiodiplodia mahajangana.</title>
        <authorList>
            <person name="Buettner E."/>
        </authorList>
    </citation>
    <scope>NUCLEOTIDE SEQUENCE</scope>
    <source>
        <strain evidence="1">VT137</strain>
    </source>
</reference>
<keyword evidence="2" id="KW-1185">Reference proteome</keyword>